<evidence type="ECO:0000313" key="1">
    <source>
        <dbReference type="EMBL" id="KAK5169804.1"/>
    </source>
</evidence>
<dbReference type="Proteomes" id="UP001337655">
    <property type="component" value="Unassembled WGS sequence"/>
</dbReference>
<reference evidence="1 2" key="1">
    <citation type="submission" date="2023-08" db="EMBL/GenBank/DDBJ databases">
        <title>Black Yeasts Isolated from many extreme environments.</title>
        <authorList>
            <person name="Coleine C."/>
            <person name="Stajich J.E."/>
            <person name="Selbmann L."/>
        </authorList>
    </citation>
    <scope>NUCLEOTIDE SEQUENCE [LARGE SCALE GENOMIC DNA]</scope>
    <source>
        <strain evidence="1 2">CCFEE 5935</strain>
    </source>
</reference>
<dbReference type="AlphaFoldDB" id="A0AAV9PCH4"/>
<sequence>MEDKNAYVAKPSDICCLKGTIHEGESRGTFETIAGVETYIVRPPEAKANDNILLYFPDVWGMFPNGLLIMDGFADAGYFVLGLDYFRGDPVWKHRKNRHDTTTDPIFDYEAWKRKHIAFADEAVPPWVDAVKKLYGRDETKYACVGYVVFHDDHLDPL</sequence>
<dbReference type="GeneID" id="89927123"/>
<dbReference type="Gene3D" id="3.40.50.1820">
    <property type="entry name" value="alpha/beta hydrolase"/>
    <property type="match status" value="1"/>
</dbReference>
<organism evidence="1 2">
    <name type="scientific">Saxophila tyrrhenica</name>
    <dbReference type="NCBI Taxonomy" id="1690608"/>
    <lineage>
        <taxon>Eukaryota</taxon>
        <taxon>Fungi</taxon>
        <taxon>Dikarya</taxon>
        <taxon>Ascomycota</taxon>
        <taxon>Pezizomycotina</taxon>
        <taxon>Dothideomycetes</taxon>
        <taxon>Dothideomycetidae</taxon>
        <taxon>Mycosphaerellales</taxon>
        <taxon>Extremaceae</taxon>
        <taxon>Saxophila</taxon>
    </lineage>
</organism>
<accession>A0AAV9PCH4</accession>
<dbReference type="RefSeq" id="XP_064659150.1">
    <property type="nucleotide sequence ID" value="XM_064803025.1"/>
</dbReference>
<dbReference type="PANTHER" id="PTHR17630">
    <property type="entry name" value="DIENELACTONE HYDROLASE"/>
    <property type="match status" value="1"/>
</dbReference>
<keyword evidence="2" id="KW-1185">Reference proteome</keyword>
<proteinExistence type="predicted"/>
<dbReference type="EMBL" id="JAVRRT010000008">
    <property type="protein sequence ID" value="KAK5169804.1"/>
    <property type="molecule type" value="Genomic_DNA"/>
</dbReference>
<name>A0AAV9PCH4_9PEZI</name>
<evidence type="ECO:0008006" key="3">
    <source>
        <dbReference type="Google" id="ProtNLM"/>
    </source>
</evidence>
<dbReference type="PANTHER" id="PTHR17630:SF44">
    <property type="entry name" value="PROTEIN AIM2"/>
    <property type="match status" value="1"/>
</dbReference>
<comment type="caution">
    <text evidence="1">The sequence shown here is derived from an EMBL/GenBank/DDBJ whole genome shotgun (WGS) entry which is preliminary data.</text>
</comment>
<gene>
    <name evidence="1" type="ORF">LTR77_005782</name>
</gene>
<protein>
    <recommendedName>
        <fullName evidence="3">Dienelactone hydrolase domain-containing protein</fullName>
    </recommendedName>
</protein>
<evidence type="ECO:0000313" key="2">
    <source>
        <dbReference type="Proteomes" id="UP001337655"/>
    </source>
</evidence>
<dbReference type="SUPFAM" id="SSF53474">
    <property type="entry name" value="alpha/beta-Hydrolases"/>
    <property type="match status" value="1"/>
</dbReference>
<dbReference type="InterPro" id="IPR029058">
    <property type="entry name" value="AB_hydrolase_fold"/>
</dbReference>